<dbReference type="EMBL" id="JANHOG010001417">
    <property type="protein sequence ID" value="KAJ3537425.1"/>
    <property type="molecule type" value="Genomic_DNA"/>
</dbReference>
<name>A0ACC1SDT6_9APHY</name>
<reference evidence="1" key="1">
    <citation type="submission" date="2022-07" db="EMBL/GenBank/DDBJ databases">
        <title>Genome Sequence of Phlebia brevispora.</title>
        <authorList>
            <person name="Buettner E."/>
        </authorList>
    </citation>
    <scope>NUCLEOTIDE SEQUENCE</scope>
    <source>
        <strain evidence="1">MPL23</strain>
    </source>
</reference>
<gene>
    <name evidence="1" type="ORF">NM688_g6693</name>
</gene>
<sequence length="225" mass="24063">MVFMVFKKLIPAALLALAVRVVEAGVVKRNTAATCANGETVVNAECCALFRVREDLQNNLFRNECGDEAHEAIRLTFHDAIAFSPALEAEGKFGGGGADGSIAIFPQVETNFQANVGLDEVVEGQRVFLERSGMGVADFIQFAGAVALTNCPGAPVMNASIGRVDATRPAPDGLVPEPFGKRYLMTLSVLSLTVVQTTLTELYQYCCAHNPVIKRGTVRTVLSAR</sequence>
<protein>
    <submittedName>
        <fullName evidence="1">Uncharacterized protein</fullName>
    </submittedName>
</protein>
<proteinExistence type="predicted"/>
<comment type="caution">
    <text evidence="1">The sequence shown here is derived from an EMBL/GenBank/DDBJ whole genome shotgun (WGS) entry which is preliminary data.</text>
</comment>
<accession>A0ACC1SDT6</accession>
<keyword evidence="2" id="KW-1185">Reference proteome</keyword>
<dbReference type="Proteomes" id="UP001148662">
    <property type="component" value="Unassembled WGS sequence"/>
</dbReference>
<evidence type="ECO:0000313" key="1">
    <source>
        <dbReference type="EMBL" id="KAJ3537425.1"/>
    </source>
</evidence>
<organism evidence="1 2">
    <name type="scientific">Phlebia brevispora</name>
    <dbReference type="NCBI Taxonomy" id="194682"/>
    <lineage>
        <taxon>Eukaryota</taxon>
        <taxon>Fungi</taxon>
        <taxon>Dikarya</taxon>
        <taxon>Basidiomycota</taxon>
        <taxon>Agaricomycotina</taxon>
        <taxon>Agaricomycetes</taxon>
        <taxon>Polyporales</taxon>
        <taxon>Meruliaceae</taxon>
        <taxon>Phlebia</taxon>
    </lineage>
</organism>
<evidence type="ECO:0000313" key="2">
    <source>
        <dbReference type="Proteomes" id="UP001148662"/>
    </source>
</evidence>